<dbReference type="EMBL" id="JAPDGR010000594">
    <property type="protein sequence ID" value="KAJ2988891.1"/>
    <property type="molecule type" value="Genomic_DNA"/>
</dbReference>
<keyword evidence="2" id="KW-1185">Reference proteome</keyword>
<gene>
    <name evidence="1" type="ORF">NUW58_g3749</name>
</gene>
<evidence type="ECO:0000313" key="2">
    <source>
        <dbReference type="Proteomes" id="UP001143856"/>
    </source>
</evidence>
<dbReference type="Proteomes" id="UP001143856">
    <property type="component" value="Unassembled WGS sequence"/>
</dbReference>
<protein>
    <submittedName>
        <fullName evidence="1">Uncharacterized protein</fullName>
    </submittedName>
</protein>
<comment type="caution">
    <text evidence="1">The sequence shown here is derived from an EMBL/GenBank/DDBJ whole genome shotgun (WGS) entry which is preliminary data.</text>
</comment>
<proteinExistence type="predicted"/>
<evidence type="ECO:0000313" key="1">
    <source>
        <dbReference type="EMBL" id="KAJ2988891.1"/>
    </source>
</evidence>
<reference evidence="1" key="1">
    <citation type="submission" date="2022-10" db="EMBL/GenBank/DDBJ databases">
        <title>Genome Sequence of Xylaria curta.</title>
        <authorList>
            <person name="Buettner E."/>
        </authorList>
    </citation>
    <scope>NUCLEOTIDE SEQUENCE</scope>
    <source>
        <strain evidence="1">Babe10</strain>
    </source>
</reference>
<sequence length="228" mass="24011">MRASMFVPAMLATAFTAFNKTCDVQPSPPKLSYLITVFATETPPIIVGNGGYGTRIFIPITGGSFSGPELQGSVLGVGGDWGNYDATGTVFSPDAKIVLQTDDGAQILISGRGRSPYITFDLETGSENYSWLNSVIGVGSIQVGDNNITVNLFRCSALAALLPSKISFPGSLGYNASLTSYYSAQAAAVHPACIVSPTSSADVSKAVKTLTRLDCDFAIRAGYDQRQR</sequence>
<organism evidence="1 2">
    <name type="scientific">Xylaria curta</name>
    <dbReference type="NCBI Taxonomy" id="42375"/>
    <lineage>
        <taxon>Eukaryota</taxon>
        <taxon>Fungi</taxon>
        <taxon>Dikarya</taxon>
        <taxon>Ascomycota</taxon>
        <taxon>Pezizomycotina</taxon>
        <taxon>Sordariomycetes</taxon>
        <taxon>Xylariomycetidae</taxon>
        <taxon>Xylariales</taxon>
        <taxon>Xylariaceae</taxon>
        <taxon>Xylaria</taxon>
    </lineage>
</organism>
<name>A0ACC1P9M0_9PEZI</name>
<accession>A0ACC1P9M0</accession>